<dbReference type="Proteomes" id="UP000800036">
    <property type="component" value="Unassembled WGS sequence"/>
</dbReference>
<accession>A0A6A5VGY1</accession>
<reference evidence="1" key="1">
    <citation type="journal article" date="2020" name="Stud. Mycol.">
        <title>101 Dothideomycetes genomes: a test case for predicting lifestyles and emergence of pathogens.</title>
        <authorList>
            <person name="Haridas S."/>
            <person name="Albert R."/>
            <person name="Binder M."/>
            <person name="Bloem J."/>
            <person name="Labutti K."/>
            <person name="Salamov A."/>
            <person name="Andreopoulos B."/>
            <person name="Baker S."/>
            <person name="Barry K."/>
            <person name="Bills G."/>
            <person name="Bluhm B."/>
            <person name="Cannon C."/>
            <person name="Castanera R."/>
            <person name="Culley D."/>
            <person name="Daum C."/>
            <person name="Ezra D."/>
            <person name="Gonzalez J."/>
            <person name="Henrissat B."/>
            <person name="Kuo A."/>
            <person name="Liang C."/>
            <person name="Lipzen A."/>
            <person name="Lutzoni F."/>
            <person name="Magnuson J."/>
            <person name="Mondo S."/>
            <person name="Nolan M."/>
            <person name="Ohm R."/>
            <person name="Pangilinan J."/>
            <person name="Park H.-J."/>
            <person name="Ramirez L."/>
            <person name="Alfaro M."/>
            <person name="Sun H."/>
            <person name="Tritt A."/>
            <person name="Yoshinaga Y."/>
            <person name="Zwiers L.-H."/>
            <person name="Turgeon B."/>
            <person name="Goodwin S."/>
            <person name="Spatafora J."/>
            <person name="Crous P."/>
            <person name="Grigoriev I."/>
        </authorList>
    </citation>
    <scope>NUCLEOTIDE SEQUENCE</scope>
    <source>
        <strain evidence="1">CBS 107.79</strain>
    </source>
</reference>
<sequence length="113" mass="12361">MCDTDGYMQFVGYEALPCVTYHQDAYATLKCLYSNASTFSSSPASDTHIQNFHTMAHTTIIPLTNLSPVQDPPPKPLFPDDGMHHWCRAIPSLPAACRAGPRRPYSAASTSSI</sequence>
<protein>
    <submittedName>
        <fullName evidence="1">Uncharacterized protein</fullName>
    </submittedName>
</protein>
<dbReference type="AlphaFoldDB" id="A0A6A5VGY1"/>
<organism evidence="1 2">
    <name type="scientific">Bimuria novae-zelandiae CBS 107.79</name>
    <dbReference type="NCBI Taxonomy" id="1447943"/>
    <lineage>
        <taxon>Eukaryota</taxon>
        <taxon>Fungi</taxon>
        <taxon>Dikarya</taxon>
        <taxon>Ascomycota</taxon>
        <taxon>Pezizomycotina</taxon>
        <taxon>Dothideomycetes</taxon>
        <taxon>Pleosporomycetidae</taxon>
        <taxon>Pleosporales</taxon>
        <taxon>Massarineae</taxon>
        <taxon>Didymosphaeriaceae</taxon>
        <taxon>Bimuria</taxon>
    </lineage>
</organism>
<evidence type="ECO:0000313" key="1">
    <source>
        <dbReference type="EMBL" id="KAF1976823.1"/>
    </source>
</evidence>
<proteinExistence type="predicted"/>
<gene>
    <name evidence="1" type="ORF">BU23DRAFT_12853</name>
</gene>
<evidence type="ECO:0000313" key="2">
    <source>
        <dbReference type="Proteomes" id="UP000800036"/>
    </source>
</evidence>
<dbReference type="EMBL" id="ML976665">
    <property type="protein sequence ID" value="KAF1976823.1"/>
    <property type="molecule type" value="Genomic_DNA"/>
</dbReference>
<keyword evidence="2" id="KW-1185">Reference proteome</keyword>
<name>A0A6A5VGY1_9PLEO</name>